<evidence type="ECO:0000256" key="15">
    <source>
        <dbReference type="ARBA" id="ARBA00034505"/>
    </source>
</evidence>
<dbReference type="InterPro" id="IPR017375">
    <property type="entry name" value="PEX12"/>
</dbReference>
<evidence type="ECO:0000256" key="8">
    <source>
        <dbReference type="ARBA" id="ARBA00022771"/>
    </source>
</evidence>
<comment type="subcellular location">
    <subcellularLocation>
        <location evidence="1">Peroxisome membrane</location>
        <topology evidence="1">Multi-pass membrane protein</topology>
    </subcellularLocation>
</comment>
<dbReference type="GO" id="GO:0006513">
    <property type="term" value="P:protein monoubiquitination"/>
    <property type="evidence" value="ECO:0007669"/>
    <property type="project" value="TreeGrafter"/>
</dbReference>
<evidence type="ECO:0000256" key="1">
    <source>
        <dbReference type="ARBA" id="ARBA00004585"/>
    </source>
</evidence>
<keyword evidence="7" id="KW-0479">Metal-binding</keyword>
<dbReference type="OrthoDB" id="107372at2759"/>
<evidence type="ECO:0000256" key="3">
    <source>
        <dbReference type="ARBA" id="ARBA00008704"/>
    </source>
</evidence>
<evidence type="ECO:0000313" key="18">
    <source>
        <dbReference type="Proteomes" id="UP000187013"/>
    </source>
</evidence>
<sequence>MSFYSNLPTGEVTSSLYPTIFEIVSSQEIDALLPASVRYILTNYWIARHPNRVTLAINNYFQEWFQVLLKGFVEWHHITKHNSTFVDRFYGLQRFNCSNKVLVRKQAKNNSTKVWPLGLQLTSGQKRIVFLQKVILPYLKDRLDEVESKWVAQLTFQERGNVRGNLVKRFITHVYPMFKKIWYLLDLFTKLLFLAGRIGSVSFLEFLFKIEYTRAALPLKEGDAGRASVGGQANRPQRQNAYALLNRFQKLLASVGNTSAYLGSQFFPAFIFMLRVYQWWTTQDLGAKLQRKLNDIDKDIPRSNNNNKNKTDGEIKRSGTDCPICHQRIQNACVLETGYAACYPCALDYLTNNEGKCPVTGKKLLGCTYDKKLQKWKVVTGVRKLLI</sequence>
<dbReference type="GO" id="GO:0008270">
    <property type="term" value="F:zinc ion binding"/>
    <property type="evidence" value="ECO:0007669"/>
    <property type="project" value="UniProtKB-KW"/>
</dbReference>
<comment type="pathway">
    <text evidence="2">Protein modification; protein ubiquitination.</text>
</comment>
<dbReference type="AlphaFoldDB" id="A0A1Q3AGB5"/>
<dbReference type="InterPro" id="IPR006845">
    <property type="entry name" value="Pex_N"/>
</dbReference>
<feature type="domain" description="Pex N-terminal" evidence="16">
    <location>
        <begin position="27"/>
        <end position="282"/>
    </location>
</feature>
<dbReference type="FunFam" id="3.30.40.10:FF:000659">
    <property type="entry name" value="Peroxisome assembly protein 12"/>
    <property type="match status" value="1"/>
</dbReference>
<keyword evidence="12" id="KW-0472">Membrane</keyword>
<evidence type="ECO:0000256" key="5">
    <source>
        <dbReference type="ARBA" id="ARBA00022448"/>
    </source>
</evidence>
<name>A0A1Q3AGB5_ZYGRO</name>
<evidence type="ECO:0000256" key="10">
    <source>
        <dbReference type="ARBA" id="ARBA00022927"/>
    </source>
</evidence>
<evidence type="ECO:0000256" key="7">
    <source>
        <dbReference type="ARBA" id="ARBA00022723"/>
    </source>
</evidence>
<keyword evidence="6" id="KW-0812">Transmembrane</keyword>
<keyword evidence="11" id="KW-1133">Transmembrane helix</keyword>
<reference evidence="17 18" key="1">
    <citation type="submission" date="2016-08" db="EMBL/GenBank/DDBJ databases">
        <title>Draft genome sequence of allopolyploid Zygosaccharomyces rouxii.</title>
        <authorList>
            <person name="Watanabe J."/>
            <person name="Uehara K."/>
            <person name="Mogi Y."/>
            <person name="Tsukioka Y."/>
        </authorList>
    </citation>
    <scope>NUCLEOTIDE SEQUENCE [LARGE SCALE GENOMIC DNA]</scope>
    <source>
        <strain evidence="17 18">NBRC 110957</strain>
    </source>
</reference>
<keyword evidence="13" id="KW-0576">Peroxisome</keyword>
<keyword evidence="8" id="KW-0863">Zinc-finger</keyword>
<keyword evidence="10" id="KW-0653">Protein transport</keyword>
<evidence type="ECO:0000256" key="6">
    <source>
        <dbReference type="ARBA" id="ARBA00022692"/>
    </source>
</evidence>
<comment type="caution">
    <text evidence="17">The sequence shown here is derived from an EMBL/GenBank/DDBJ whole genome shotgun (WGS) entry which is preliminary data.</text>
</comment>
<dbReference type="SUPFAM" id="SSF57850">
    <property type="entry name" value="RING/U-box"/>
    <property type="match status" value="1"/>
</dbReference>
<evidence type="ECO:0000313" key="17">
    <source>
        <dbReference type="EMBL" id="GAV54523.1"/>
    </source>
</evidence>
<keyword evidence="9" id="KW-0862">Zinc</keyword>
<evidence type="ECO:0000256" key="9">
    <source>
        <dbReference type="ARBA" id="ARBA00022833"/>
    </source>
</evidence>
<keyword evidence="5" id="KW-0813">Transport</keyword>
<evidence type="ECO:0000256" key="4">
    <source>
        <dbReference type="ARBA" id="ARBA00018980"/>
    </source>
</evidence>
<dbReference type="Pfam" id="PF04757">
    <property type="entry name" value="Pex2_Pex12"/>
    <property type="match status" value="1"/>
</dbReference>
<proteinExistence type="inferred from homology"/>
<evidence type="ECO:0000256" key="14">
    <source>
        <dbReference type="ARBA" id="ARBA00029692"/>
    </source>
</evidence>
<evidence type="ECO:0000256" key="11">
    <source>
        <dbReference type="ARBA" id="ARBA00022989"/>
    </source>
</evidence>
<dbReference type="GO" id="GO:1990429">
    <property type="term" value="C:peroxisomal importomer complex"/>
    <property type="evidence" value="ECO:0007669"/>
    <property type="project" value="TreeGrafter"/>
</dbReference>
<dbReference type="GO" id="GO:0005778">
    <property type="term" value="C:peroxisomal membrane"/>
    <property type="evidence" value="ECO:0007669"/>
    <property type="project" value="UniProtKB-SubCell"/>
</dbReference>
<comment type="subunit">
    <text evidence="15">Component of the PEX2-PEX10-PEX12 retrotranslocation channel, composed of PEX2, PEX10 and PEX12.</text>
</comment>
<evidence type="ECO:0000256" key="2">
    <source>
        <dbReference type="ARBA" id="ARBA00004906"/>
    </source>
</evidence>
<dbReference type="Gene3D" id="3.30.40.10">
    <property type="entry name" value="Zinc/RING finger domain, C3HC4 (zinc finger)"/>
    <property type="match status" value="1"/>
</dbReference>
<protein>
    <recommendedName>
        <fullName evidence="4">Peroxisome assembly protein 12</fullName>
    </recommendedName>
    <alternativeName>
        <fullName evidence="14">Peroxin-12</fullName>
    </alternativeName>
</protein>
<dbReference type="Proteomes" id="UP000187013">
    <property type="component" value="Unassembled WGS sequence"/>
</dbReference>
<dbReference type="GO" id="GO:0004842">
    <property type="term" value="F:ubiquitin-protein transferase activity"/>
    <property type="evidence" value="ECO:0007669"/>
    <property type="project" value="TreeGrafter"/>
</dbReference>
<comment type="similarity">
    <text evidence="3">Belongs to the pex2/pex10/pex12 family.</text>
</comment>
<evidence type="ECO:0000256" key="13">
    <source>
        <dbReference type="ARBA" id="ARBA00023140"/>
    </source>
</evidence>
<accession>A0A1Q3AGB5</accession>
<organism evidence="17 18">
    <name type="scientific">Zygosaccharomyces rouxii</name>
    <dbReference type="NCBI Taxonomy" id="4956"/>
    <lineage>
        <taxon>Eukaryota</taxon>
        <taxon>Fungi</taxon>
        <taxon>Dikarya</taxon>
        <taxon>Ascomycota</taxon>
        <taxon>Saccharomycotina</taxon>
        <taxon>Saccharomycetes</taxon>
        <taxon>Saccharomycetales</taxon>
        <taxon>Saccharomycetaceae</taxon>
        <taxon>Zygosaccharomyces</taxon>
    </lineage>
</organism>
<dbReference type="InterPro" id="IPR013083">
    <property type="entry name" value="Znf_RING/FYVE/PHD"/>
</dbReference>
<dbReference type="GO" id="GO:0016562">
    <property type="term" value="P:protein import into peroxisome matrix, receptor recycling"/>
    <property type="evidence" value="ECO:0007669"/>
    <property type="project" value="UniProtKB-ARBA"/>
</dbReference>
<evidence type="ECO:0000259" key="16">
    <source>
        <dbReference type="Pfam" id="PF04757"/>
    </source>
</evidence>
<evidence type="ECO:0000256" key="12">
    <source>
        <dbReference type="ARBA" id="ARBA00023136"/>
    </source>
</evidence>
<dbReference type="EMBL" id="BDGX01000039">
    <property type="protein sequence ID" value="GAV54523.1"/>
    <property type="molecule type" value="Genomic_DNA"/>
</dbReference>
<gene>
    <name evidence="17" type="ORF">ZYGR_0AM00610</name>
</gene>
<dbReference type="PANTHER" id="PTHR12888">
    <property type="entry name" value="PEROXISOME ASSEMBLY PROTEIN 12 PEROXIN-12"/>
    <property type="match status" value="1"/>
</dbReference>
<dbReference type="PANTHER" id="PTHR12888:SF0">
    <property type="entry name" value="PEROXISOME ASSEMBLY PROTEIN 12"/>
    <property type="match status" value="1"/>
</dbReference>